<reference evidence="2" key="1">
    <citation type="submission" date="2013-04" db="EMBL/GenBank/DDBJ databases">
        <authorList>
            <person name="Qu J."/>
            <person name="Murali S.C."/>
            <person name="Bandaranaike D."/>
            <person name="Bellair M."/>
            <person name="Blankenburg K."/>
            <person name="Chao H."/>
            <person name="Dinh H."/>
            <person name="Doddapaneni H."/>
            <person name="Downs B."/>
            <person name="Dugan-Rocha S."/>
            <person name="Elkadiri S."/>
            <person name="Gnanaolivu R.D."/>
            <person name="Hernandez B."/>
            <person name="Javaid M."/>
            <person name="Jayaseelan J.C."/>
            <person name="Lee S."/>
            <person name="Li M."/>
            <person name="Ming W."/>
            <person name="Munidasa M."/>
            <person name="Muniz J."/>
            <person name="Nguyen L."/>
            <person name="Ongeri F."/>
            <person name="Osuji N."/>
            <person name="Pu L.-L."/>
            <person name="Puazo M."/>
            <person name="Qu C."/>
            <person name="Quiroz J."/>
            <person name="Raj R."/>
            <person name="Weissenberger G."/>
            <person name="Xin Y."/>
            <person name="Zou X."/>
            <person name="Han Y."/>
            <person name="Richards S."/>
            <person name="Worley K."/>
            <person name="Muzny D."/>
            <person name="Gibbs R."/>
        </authorList>
    </citation>
    <scope>NUCLEOTIDE SEQUENCE</scope>
    <source>
        <strain evidence="2">Sampled in the wild</strain>
    </source>
</reference>
<feature type="region of interest" description="Disordered" evidence="1">
    <location>
        <begin position="719"/>
        <end position="761"/>
    </location>
</feature>
<protein>
    <submittedName>
        <fullName evidence="2">Uncharacterized protein</fullName>
    </submittedName>
</protein>
<feature type="non-terminal residue" evidence="2">
    <location>
        <position position="1029"/>
    </location>
</feature>
<gene>
    <name evidence="2" type="ORF">J437_LFUL003024</name>
</gene>
<dbReference type="EMBL" id="KZ308166">
    <property type="protein sequence ID" value="KAG8223560.1"/>
    <property type="molecule type" value="Genomic_DNA"/>
</dbReference>
<evidence type="ECO:0000313" key="2">
    <source>
        <dbReference type="EMBL" id="KAG8223560.1"/>
    </source>
</evidence>
<evidence type="ECO:0000256" key="1">
    <source>
        <dbReference type="SAM" id="MobiDB-lite"/>
    </source>
</evidence>
<proteinExistence type="predicted"/>
<feature type="region of interest" description="Disordered" evidence="1">
    <location>
        <begin position="151"/>
        <end position="170"/>
    </location>
</feature>
<feature type="compositionally biased region" description="Basic and acidic residues" evidence="1">
    <location>
        <begin position="481"/>
        <end position="496"/>
    </location>
</feature>
<dbReference type="OrthoDB" id="10692770at2759"/>
<feature type="region of interest" description="Disordered" evidence="1">
    <location>
        <begin position="466"/>
        <end position="496"/>
    </location>
</feature>
<feature type="compositionally biased region" description="Polar residues" evidence="1">
    <location>
        <begin position="151"/>
        <end position="160"/>
    </location>
</feature>
<feature type="non-terminal residue" evidence="2">
    <location>
        <position position="1"/>
    </location>
</feature>
<feature type="region of interest" description="Disordered" evidence="1">
    <location>
        <begin position="300"/>
        <end position="323"/>
    </location>
</feature>
<reference evidence="2" key="2">
    <citation type="submission" date="2017-10" db="EMBL/GenBank/DDBJ databases">
        <title>Ladona fulva Genome sequencing and assembly.</title>
        <authorList>
            <person name="Murali S."/>
            <person name="Richards S."/>
            <person name="Bandaranaike D."/>
            <person name="Bellair M."/>
            <person name="Blankenburg K."/>
            <person name="Chao H."/>
            <person name="Dinh H."/>
            <person name="Doddapaneni H."/>
            <person name="Dugan-Rocha S."/>
            <person name="Elkadiri S."/>
            <person name="Gnanaolivu R."/>
            <person name="Hernandez B."/>
            <person name="Skinner E."/>
            <person name="Javaid M."/>
            <person name="Lee S."/>
            <person name="Li M."/>
            <person name="Ming W."/>
            <person name="Munidasa M."/>
            <person name="Muniz J."/>
            <person name="Nguyen L."/>
            <person name="Hughes D."/>
            <person name="Osuji N."/>
            <person name="Pu L.-L."/>
            <person name="Puazo M."/>
            <person name="Qu C."/>
            <person name="Quiroz J."/>
            <person name="Raj R."/>
            <person name="Weissenberger G."/>
            <person name="Xin Y."/>
            <person name="Zou X."/>
            <person name="Han Y."/>
            <person name="Worley K."/>
            <person name="Muzny D."/>
            <person name="Gibbs R."/>
        </authorList>
    </citation>
    <scope>NUCLEOTIDE SEQUENCE</scope>
    <source>
        <strain evidence="2">Sampled in the wild</strain>
    </source>
</reference>
<feature type="compositionally biased region" description="Pro residues" evidence="1">
    <location>
        <begin position="1014"/>
        <end position="1029"/>
    </location>
</feature>
<feature type="region of interest" description="Disordered" evidence="1">
    <location>
        <begin position="69"/>
        <end position="94"/>
    </location>
</feature>
<keyword evidence="3" id="KW-1185">Reference proteome</keyword>
<comment type="caution">
    <text evidence="2">The sequence shown here is derived from an EMBL/GenBank/DDBJ whole genome shotgun (WGS) entry which is preliminary data.</text>
</comment>
<evidence type="ECO:0000313" key="3">
    <source>
        <dbReference type="Proteomes" id="UP000792457"/>
    </source>
</evidence>
<feature type="compositionally biased region" description="Polar residues" evidence="1">
    <location>
        <begin position="393"/>
        <end position="410"/>
    </location>
</feature>
<dbReference type="Proteomes" id="UP000792457">
    <property type="component" value="Unassembled WGS sequence"/>
</dbReference>
<feature type="compositionally biased region" description="Low complexity" evidence="1">
    <location>
        <begin position="739"/>
        <end position="751"/>
    </location>
</feature>
<dbReference type="AlphaFoldDB" id="A0A8K0JXD0"/>
<feature type="compositionally biased region" description="Basic and acidic residues" evidence="1">
    <location>
        <begin position="414"/>
        <end position="426"/>
    </location>
</feature>
<feature type="region of interest" description="Disordered" evidence="1">
    <location>
        <begin position="368"/>
        <end position="427"/>
    </location>
</feature>
<feature type="region of interest" description="Disordered" evidence="1">
    <location>
        <begin position="988"/>
        <end position="1029"/>
    </location>
</feature>
<accession>A0A8K0JXD0</accession>
<feature type="region of interest" description="Disordered" evidence="1">
    <location>
        <begin position="109"/>
        <end position="128"/>
    </location>
</feature>
<organism evidence="2 3">
    <name type="scientific">Ladona fulva</name>
    <name type="common">Scarce chaser dragonfly</name>
    <name type="synonym">Libellula fulva</name>
    <dbReference type="NCBI Taxonomy" id="123851"/>
    <lineage>
        <taxon>Eukaryota</taxon>
        <taxon>Metazoa</taxon>
        <taxon>Ecdysozoa</taxon>
        <taxon>Arthropoda</taxon>
        <taxon>Hexapoda</taxon>
        <taxon>Insecta</taxon>
        <taxon>Pterygota</taxon>
        <taxon>Palaeoptera</taxon>
        <taxon>Odonata</taxon>
        <taxon>Epiprocta</taxon>
        <taxon>Anisoptera</taxon>
        <taxon>Libelluloidea</taxon>
        <taxon>Libellulidae</taxon>
        <taxon>Ladona</taxon>
    </lineage>
</organism>
<feature type="compositionally biased region" description="Basic residues" evidence="1">
    <location>
        <begin position="75"/>
        <end position="93"/>
    </location>
</feature>
<name>A0A8K0JXD0_LADFU</name>
<sequence>VHVCYTTLIITFDSDCFGLKSEIDEFTFFKIPRDFQDRKNEASERGDFNQVNQIEVEEEMKRLLEEIAALENSPRKHRKKKHFPKDSKRKSKSKYPIDEYLNLTKKREEHFSLPSASPPPPSPSAKVMQRAEDLLQAAEYYLSNIRSDLSLGSQLPSEPSQRTEDSSSLCSSLSEEINPLHIKKAVNAALGDIEGRVKSQIQSSAKSDLILSHERVKNSTSRPSFPKTAQEIISIPSNDDLDHFVQPLIAKSSSRSAKVNPAPDLNKTKQSIERTYELAQEVNSNFMRMKALGKELQRSQNSATKTMKLIHPPKSPPISRKKPVMSSAASLTGVLPGTMAPSNTPKFSRESVINDLQLIDGSLRNDKYLSKNSKKHPPNSGEPANHNEDESVSSEIMSGITTDSGTSPKSVKQIIRDNSRPNKKSADIGVNTSYSLLLDIMDAFPVEELNKDCEKRSVTFLTEDHPEDHARRVPSCPKDNQMGDKQEDISQSPKKDNCVTEFSINSSLPAKNQVLPDLPLKVNSYSSPANTSLPILENEESGVEKKIEEKIIMGNSTDDEVQEIENGRTVIEIPTTAFKAGMKENSMVQTDFPTLAEVLENILIHEVRKVAEEVQKSPSRQRENAERLERSISELLDTKTPPESVESSDDEVLSPMQEQLTPLSSEEAIKKLMQLEEQVERISTPVETLREEVRKAILSVHSSKVASLVSERSHISDYKTKELASSDEQQESDTRTKTKILSSSSSTSKLSSVDDPSPPSQIKIVEINDAATNDLSQQKIVPIPKEGQIHEKTTEEGFNAFQSSSIQQERLQNSDITTATSLSMEAAENLSFMDDEPHASFSEGELKIKHSSVQTTNSDLLSEGEIPAPRFTVPCGLSTENTSSEGRKHVTFSGTQPGNLLQSWSEGEVRNRWVLVPAHGSTSTSTNDSKSQGEVSALVMGSIRSHLHIEFTEQEYHLTTVNTPSLSPTFHLHKDEPHVLEDSTFQDVETPCSTPVEVVSTPETSPKRERHQEPPTPLQTPSPTPRSAA</sequence>
<feature type="region of interest" description="Disordered" evidence="1">
    <location>
        <begin position="632"/>
        <end position="654"/>
    </location>
</feature>